<dbReference type="EMBL" id="AMZO01000038">
    <property type="protein sequence ID" value="ELR63524.1"/>
    <property type="molecule type" value="Genomic_DNA"/>
</dbReference>
<comment type="caution">
    <text evidence="1">The sequence shown here is derived from an EMBL/GenBank/DDBJ whole genome shotgun (WGS) entry which is preliminary data.</text>
</comment>
<evidence type="ECO:0000313" key="2">
    <source>
        <dbReference type="Proteomes" id="UP000011134"/>
    </source>
</evidence>
<accession>L8J7F4</accession>
<organism evidence="1 2">
    <name type="scientific">Photobacterium marinum</name>
    <dbReference type="NCBI Taxonomy" id="1056511"/>
    <lineage>
        <taxon>Bacteria</taxon>
        <taxon>Pseudomonadati</taxon>
        <taxon>Pseudomonadota</taxon>
        <taxon>Gammaproteobacteria</taxon>
        <taxon>Vibrionales</taxon>
        <taxon>Vibrionaceae</taxon>
        <taxon>Photobacterium</taxon>
    </lineage>
</organism>
<dbReference type="PATRIC" id="fig|1056511.3.peg.4464"/>
<gene>
    <name evidence="1" type="ORF">C942_03540</name>
</gene>
<evidence type="ECO:0000313" key="1">
    <source>
        <dbReference type="EMBL" id="ELR63524.1"/>
    </source>
</evidence>
<protein>
    <submittedName>
        <fullName evidence="1">Uncharacterized protein</fullName>
    </submittedName>
</protein>
<dbReference type="Proteomes" id="UP000011134">
    <property type="component" value="Unassembled WGS sequence"/>
</dbReference>
<sequence>MKQLLSITNVLDTVLLSSTGKSDLLNDKELTEFPLEPEDTLLFDPVTTLSFT</sequence>
<name>L8J7F4_9GAMM</name>
<keyword evidence="2" id="KW-1185">Reference proteome</keyword>
<reference evidence="1 2" key="1">
    <citation type="submission" date="2012-12" db="EMBL/GenBank/DDBJ databases">
        <title>Genome Assembly of Photobacterium sp. AK15.</title>
        <authorList>
            <person name="Khatri I."/>
            <person name="Vaidya B."/>
            <person name="Srinivas T.N.R."/>
            <person name="Subramanian S."/>
            <person name="Pinnaka A."/>
        </authorList>
    </citation>
    <scope>NUCLEOTIDE SEQUENCE [LARGE SCALE GENOMIC DNA]</scope>
    <source>
        <strain evidence="1 2">AK15</strain>
    </source>
</reference>
<proteinExistence type="predicted"/>
<dbReference type="AlphaFoldDB" id="L8J7F4"/>